<dbReference type="InterPro" id="IPR050624">
    <property type="entry name" value="HTH-type_Tx_Regulator"/>
</dbReference>
<proteinExistence type="predicted"/>
<dbReference type="Proteomes" id="UP000289996">
    <property type="component" value="Unassembled WGS sequence"/>
</dbReference>
<organism evidence="4 5">
    <name type="scientific">Lactiplantibacillus mudanjiangensis</name>
    <dbReference type="NCBI Taxonomy" id="1296538"/>
    <lineage>
        <taxon>Bacteria</taxon>
        <taxon>Bacillati</taxon>
        <taxon>Bacillota</taxon>
        <taxon>Bacilli</taxon>
        <taxon>Lactobacillales</taxon>
        <taxon>Lactobacillaceae</taxon>
        <taxon>Lactiplantibacillus</taxon>
    </lineage>
</organism>
<evidence type="ECO:0000259" key="3">
    <source>
        <dbReference type="PROSITE" id="PS50977"/>
    </source>
</evidence>
<evidence type="ECO:0000256" key="1">
    <source>
        <dbReference type="ARBA" id="ARBA00023125"/>
    </source>
</evidence>
<dbReference type="PANTHER" id="PTHR43479">
    <property type="entry name" value="ACREF/ENVCD OPERON REPRESSOR-RELATED"/>
    <property type="match status" value="1"/>
</dbReference>
<dbReference type="PANTHER" id="PTHR43479:SF7">
    <property type="entry name" value="TETR-FAMILY TRANSCRIPTIONAL REGULATOR"/>
    <property type="match status" value="1"/>
</dbReference>
<dbReference type="Pfam" id="PF00440">
    <property type="entry name" value="TetR_N"/>
    <property type="match status" value="1"/>
</dbReference>
<dbReference type="Gene3D" id="1.10.357.10">
    <property type="entry name" value="Tetracycline Repressor, domain 2"/>
    <property type="match status" value="1"/>
</dbReference>
<gene>
    <name evidence="4" type="ORF">MUDAN_MDHGFNIF_02927</name>
</gene>
<dbReference type="RefSeq" id="WP_130851702.1">
    <property type="nucleotide sequence ID" value="NZ_UYIG01000101.1"/>
</dbReference>
<evidence type="ECO:0000313" key="4">
    <source>
        <dbReference type="EMBL" id="VDG28205.1"/>
    </source>
</evidence>
<accession>A0A660E595</accession>
<feature type="domain" description="HTH tetR-type" evidence="3">
    <location>
        <begin position="8"/>
        <end position="68"/>
    </location>
</feature>
<evidence type="ECO:0000256" key="2">
    <source>
        <dbReference type="PROSITE-ProRule" id="PRU00335"/>
    </source>
</evidence>
<feature type="DNA-binding region" description="H-T-H motif" evidence="2">
    <location>
        <begin position="31"/>
        <end position="50"/>
    </location>
</feature>
<dbReference type="EMBL" id="UYIG01000101">
    <property type="protein sequence ID" value="VDG28205.1"/>
    <property type="molecule type" value="Genomic_DNA"/>
</dbReference>
<dbReference type="AlphaFoldDB" id="A0A660E595"/>
<name>A0A660E595_9LACO</name>
<protein>
    <recommendedName>
        <fullName evidence="3">HTH tetR-type domain-containing protein</fullName>
    </recommendedName>
</protein>
<dbReference type="InterPro" id="IPR009057">
    <property type="entry name" value="Homeodomain-like_sf"/>
</dbReference>
<dbReference type="SUPFAM" id="SSF46689">
    <property type="entry name" value="Homeodomain-like"/>
    <property type="match status" value="1"/>
</dbReference>
<reference evidence="4 5" key="1">
    <citation type="submission" date="2018-11" db="EMBL/GenBank/DDBJ databases">
        <authorList>
            <person name="Wuyts S."/>
        </authorList>
    </citation>
    <scope>NUCLEOTIDE SEQUENCE [LARGE SCALE GENOMIC DNA]</scope>
    <source>
        <strain evidence="4">Lactobacillus mudanjiangensis AMBF249</strain>
    </source>
</reference>
<dbReference type="PROSITE" id="PS50977">
    <property type="entry name" value="HTH_TETR_2"/>
    <property type="match status" value="1"/>
</dbReference>
<keyword evidence="5" id="KW-1185">Reference proteome</keyword>
<sequence length="187" mass="20993">MIVNPRRYATQKRIQQALISLIRQNGFKAVTVGAILQKARVSRGTFYRYYLDKFDLLAQTEARFIVGARDIFAHYDKPDLMGLTSSATHEHDAFYALLVYLYQQQLSVATLMTCPDSALIPKMHDLIEATIAIPSTPQTTAHSGTTELPTNLVKELVVSNIMTILSYWLAQPIVAAPKIAYQIFLES</sequence>
<evidence type="ECO:0000313" key="5">
    <source>
        <dbReference type="Proteomes" id="UP000289996"/>
    </source>
</evidence>
<dbReference type="GO" id="GO:0003677">
    <property type="term" value="F:DNA binding"/>
    <property type="evidence" value="ECO:0007669"/>
    <property type="project" value="UniProtKB-UniRule"/>
</dbReference>
<keyword evidence="1 2" id="KW-0238">DNA-binding</keyword>
<dbReference type="OrthoDB" id="9810250at2"/>
<dbReference type="InterPro" id="IPR001647">
    <property type="entry name" value="HTH_TetR"/>
</dbReference>